<evidence type="ECO:0000313" key="2">
    <source>
        <dbReference type="EMBL" id="MBA8887581.1"/>
    </source>
</evidence>
<comment type="caution">
    <text evidence="2">The sequence shown here is derived from an EMBL/GenBank/DDBJ whole genome shotgun (WGS) entry which is preliminary data.</text>
</comment>
<dbReference type="AlphaFoldDB" id="A0A839F5X4"/>
<protein>
    <submittedName>
        <fullName evidence="2">Sec-independent protein translocase protein TatA</fullName>
    </submittedName>
</protein>
<gene>
    <name evidence="2" type="ORF">FHW12_001795</name>
</gene>
<dbReference type="EMBL" id="JACGXL010000002">
    <property type="protein sequence ID" value="MBA8887581.1"/>
    <property type="molecule type" value="Genomic_DNA"/>
</dbReference>
<evidence type="ECO:0000313" key="3">
    <source>
        <dbReference type="Proteomes" id="UP000550401"/>
    </source>
</evidence>
<keyword evidence="3" id="KW-1185">Reference proteome</keyword>
<dbReference type="Pfam" id="PF11752">
    <property type="entry name" value="DUF3309"/>
    <property type="match status" value="1"/>
</dbReference>
<sequence>MGLGTLLLIILVVVLVAGLPAWPYSRGWGYYPSGGAGLLVAIVVILLLLGYL</sequence>
<organism evidence="2 3">
    <name type="scientific">Dokdonella fugitiva</name>
    <dbReference type="NCBI Taxonomy" id="328517"/>
    <lineage>
        <taxon>Bacteria</taxon>
        <taxon>Pseudomonadati</taxon>
        <taxon>Pseudomonadota</taxon>
        <taxon>Gammaproteobacteria</taxon>
        <taxon>Lysobacterales</taxon>
        <taxon>Rhodanobacteraceae</taxon>
        <taxon>Dokdonella</taxon>
    </lineage>
</organism>
<dbReference type="InterPro" id="IPR021738">
    <property type="entry name" value="DUF3309"/>
</dbReference>
<accession>A0A839F5X4</accession>
<evidence type="ECO:0000256" key="1">
    <source>
        <dbReference type="SAM" id="Phobius"/>
    </source>
</evidence>
<name>A0A839F5X4_9GAMM</name>
<dbReference type="RefSeq" id="WP_182530638.1">
    <property type="nucleotide sequence ID" value="NZ_JACGXL010000002.1"/>
</dbReference>
<keyword evidence="1" id="KW-0812">Transmembrane</keyword>
<feature type="transmembrane region" description="Helical" evidence="1">
    <location>
        <begin position="28"/>
        <end position="51"/>
    </location>
</feature>
<reference evidence="2 3" key="1">
    <citation type="submission" date="2020-07" db="EMBL/GenBank/DDBJ databases">
        <title>Genomic Encyclopedia of Type Strains, Phase IV (KMG-V): Genome sequencing to study the core and pangenomes of soil and plant-associated prokaryotes.</title>
        <authorList>
            <person name="Whitman W."/>
        </authorList>
    </citation>
    <scope>NUCLEOTIDE SEQUENCE [LARGE SCALE GENOMIC DNA]</scope>
    <source>
        <strain evidence="2 3">RH2WT43</strain>
    </source>
</reference>
<keyword evidence="1" id="KW-0472">Membrane</keyword>
<proteinExistence type="predicted"/>
<dbReference type="Proteomes" id="UP000550401">
    <property type="component" value="Unassembled WGS sequence"/>
</dbReference>
<keyword evidence="1" id="KW-1133">Transmembrane helix</keyword>